<protein>
    <recommendedName>
        <fullName evidence="5">Ketoreductase (KR) domain-containing protein</fullName>
    </recommendedName>
</protein>
<reference evidence="3 4" key="1">
    <citation type="journal article" date="2018" name="Evol. Lett.">
        <title>Horizontal gene cluster transfer increased hallucinogenic mushroom diversity.</title>
        <authorList>
            <person name="Reynolds H.T."/>
            <person name="Vijayakumar V."/>
            <person name="Gluck-Thaler E."/>
            <person name="Korotkin H.B."/>
            <person name="Matheny P.B."/>
            <person name="Slot J.C."/>
        </authorList>
    </citation>
    <scope>NUCLEOTIDE SEQUENCE [LARGE SCALE GENOMIC DNA]</scope>
    <source>
        <strain evidence="3 4">2631</strain>
    </source>
</reference>
<dbReference type="InterPro" id="IPR036291">
    <property type="entry name" value="NAD(P)-bd_dom_sf"/>
</dbReference>
<sequence length="148" mass="16453">MSPTPLVWSIPGCSSDIGRELTVPVLQRGNVIAITRAQSFDSIRDLRNQGAHIMELDASASLDTLKELAAEAIRVYGRVDIVMNNAKFGGAYRSISYDDIYPYKLNVSRAFLSYMRERKTGTISFIGSCYGWRNPPFSGIYVTSKFAV</sequence>
<dbReference type="FunCoup" id="A0A409WWT7">
    <property type="interactions" value="1"/>
</dbReference>
<dbReference type="PRINTS" id="PR00081">
    <property type="entry name" value="GDHRDH"/>
</dbReference>
<gene>
    <name evidence="3" type="ORF">CVT25_005344</name>
</gene>
<dbReference type="SUPFAM" id="SSF51735">
    <property type="entry name" value="NAD(P)-binding Rossmann-fold domains"/>
    <property type="match status" value="1"/>
</dbReference>
<evidence type="ECO:0000256" key="1">
    <source>
        <dbReference type="ARBA" id="ARBA00006484"/>
    </source>
</evidence>
<dbReference type="GO" id="GO:0016491">
    <property type="term" value="F:oxidoreductase activity"/>
    <property type="evidence" value="ECO:0007669"/>
    <property type="project" value="UniProtKB-KW"/>
</dbReference>
<organism evidence="3 4">
    <name type="scientific">Psilocybe cyanescens</name>
    <dbReference type="NCBI Taxonomy" id="93625"/>
    <lineage>
        <taxon>Eukaryota</taxon>
        <taxon>Fungi</taxon>
        <taxon>Dikarya</taxon>
        <taxon>Basidiomycota</taxon>
        <taxon>Agaricomycotina</taxon>
        <taxon>Agaricomycetes</taxon>
        <taxon>Agaricomycetidae</taxon>
        <taxon>Agaricales</taxon>
        <taxon>Agaricineae</taxon>
        <taxon>Strophariaceae</taxon>
        <taxon>Psilocybe</taxon>
    </lineage>
</organism>
<evidence type="ECO:0000313" key="4">
    <source>
        <dbReference type="Proteomes" id="UP000283269"/>
    </source>
</evidence>
<proteinExistence type="inferred from homology"/>
<dbReference type="InParanoid" id="A0A409WWT7"/>
<dbReference type="STRING" id="93625.A0A409WWT7"/>
<dbReference type="Proteomes" id="UP000283269">
    <property type="component" value="Unassembled WGS sequence"/>
</dbReference>
<comment type="caution">
    <text evidence="3">The sequence shown here is derived from an EMBL/GenBank/DDBJ whole genome shotgun (WGS) entry which is preliminary data.</text>
</comment>
<dbReference type="EMBL" id="NHYD01003068">
    <property type="protein sequence ID" value="PPQ82975.1"/>
    <property type="molecule type" value="Genomic_DNA"/>
</dbReference>
<dbReference type="Gene3D" id="3.40.50.720">
    <property type="entry name" value="NAD(P)-binding Rossmann-like Domain"/>
    <property type="match status" value="2"/>
</dbReference>
<dbReference type="InterPro" id="IPR051911">
    <property type="entry name" value="SDR_oxidoreductase"/>
</dbReference>
<keyword evidence="2" id="KW-0560">Oxidoreductase</keyword>
<keyword evidence="4" id="KW-1185">Reference proteome</keyword>
<evidence type="ECO:0008006" key="5">
    <source>
        <dbReference type="Google" id="ProtNLM"/>
    </source>
</evidence>
<dbReference type="AlphaFoldDB" id="A0A409WWT7"/>
<evidence type="ECO:0000313" key="3">
    <source>
        <dbReference type="EMBL" id="PPQ82975.1"/>
    </source>
</evidence>
<dbReference type="PANTHER" id="PTHR43976">
    <property type="entry name" value="SHORT CHAIN DEHYDROGENASE"/>
    <property type="match status" value="1"/>
</dbReference>
<dbReference type="OrthoDB" id="1274115at2759"/>
<accession>A0A409WWT7</accession>
<evidence type="ECO:0000256" key="2">
    <source>
        <dbReference type="ARBA" id="ARBA00023002"/>
    </source>
</evidence>
<name>A0A409WWT7_PSICY</name>
<dbReference type="InterPro" id="IPR002347">
    <property type="entry name" value="SDR_fam"/>
</dbReference>
<dbReference type="PANTHER" id="PTHR43976:SF16">
    <property type="entry name" value="SHORT-CHAIN DEHYDROGENASE_REDUCTASE FAMILY PROTEIN"/>
    <property type="match status" value="1"/>
</dbReference>
<dbReference type="Pfam" id="PF00106">
    <property type="entry name" value="adh_short"/>
    <property type="match status" value="1"/>
</dbReference>
<comment type="similarity">
    <text evidence="1">Belongs to the short-chain dehydrogenases/reductases (SDR) family.</text>
</comment>